<dbReference type="InterPro" id="IPR011990">
    <property type="entry name" value="TPR-like_helical_dom_sf"/>
</dbReference>
<dbReference type="Proteomes" id="UP001332243">
    <property type="component" value="Unassembled WGS sequence"/>
</dbReference>
<evidence type="ECO:0000313" key="2">
    <source>
        <dbReference type="Proteomes" id="UP001332243"/>
    </source>
</evidence>
<gene>
    <name evidence="1" type="ORF">V1633_29755</name>
</gene>
<sequence>MRSHRGSFDTDLVNQAYQAWDAEDWPRAGELLERAVRQAPDARGSDKLWFDAALAYKFLRDWPKAYELGLEAAARARRGKEDPAFWNLGIVATVLRDWATARDCWQGYGLPIPPGEGEILEDFGPTCVRINTATGQEVVWAQRLCPTRARVLNVPLDPGRRFGEVVLHDGVPNGERVFQGQAVPVFDEILLFTPSELPTLSVTVTASAPDDIEALLEAFARDNLGAEPSDTVKPLCSCCSEGSVTQERTVEAGRKSMLLAAPEQRAAELLDRWHAERPDDRSWTGLHPAS</sequence>
<evidence type="ECO:0000313" key="1">
    <source>
        <dbReference type="EMBL" id="MEE6262672.1"/>
    </source>
</evidence>
<organism evidence="1 2">
    <name type="scientific">Plantactinospora sonchi</name>
    <dbReference type="NCBI Taxonomy" id="1544735"/>
    <lineage>
        <taxon>Bacteria</taxon>
        <taxon>Bacillati</taxon>
        <taxon>Actinomycetota</taxon>
        <taxon>Actinomycetes</taxon>
        <taxon>Micromonosporales</taxon>
        <taxon>Micromonosporaceae</taxon>
        <taxon>Plantactinospora</taxon>
    </lineage>
</organism>
<proteinExistence type="predicted"/>
<dbReference type="EMBL" id="JAZGQK010000030">
    <property type="protein sequence ID" value="MEE6262672.1"/>
    <property type="molecule type" value="Genomic_DNA"/>
</dbReference>
<reference evidence="1 2" key="1">
    <citation type="submission" date="2024-01" db="EMBL/GenBank/DDBJ databases">
        <title>Genome insights into Plantactinospora sonchi sp. nov.</title>
        <authorList>
            <person name="Wang L."/>
        </authorList>
    </citation>
    <scope>NUCLEOTIDE SEQUENCE [LARGE SCALE GENOMIC DNA]</scope>
    <source>
        <strain evidence="1 2">NEAU-QY2</strain>
    </source>
</reference>
<dbReference type="SUPFAM" id="SSF48452">
    <property type="entry name" value="TPR-like"/>
    <property type="match status" value="1"/>
</dbReference>
<name>A0ABU7S1S3_9ACTN</name>
<dbReference type="Gene3D" id="1.25.40.10">
    <property type="entry name" value="Tetratricopeptide repeat domain"/>
    <property type="match status" value="1"/>
</dbReference>
<keyword evidence="2" id="KW-1185">Reference proteome</keyword>
<dbReference type="RefSeq" id="WP_331217602.1">
    <property type="nucleotide sequence ID" value="NZ_JAZGQK010000030.1"/>
</dbReference>
<comment type="caution">
    <text evidence="1">The sequence shown here is derived from an EMBL/GenBank/DDBJ whole genome shotgun (WGS) entry which is preliminary data.</text>
</comment>
<evidence type="ECO:0008006" key="3">
    <source>
        <dbReference type="Google" id="ProtNLM"/>
    </source>
</evidence>
<protein>
    <recommendedName>
        <fullName evidence="3">Tetratricopeptide repeat protein</fullName>
    </recommendedName>
</protein>
<accession>A0ABU7S1S3</accession>